<accession>A0ABD3VU48</accession>
<dbReference type="InterPro" id="IPR056583">
    <property type="entry name" value="EDRF1_TPR"/>
</dbReference>
<comment type="caution">
    <text evidence="4">The sequence shown here is derived from an EMBL/GenBank/DDBJ whole genome shotgun (WGS) entry which is preliminary data.</text>
</comment>
<reference evidence="4 5" key="1">
    <citation type="submission" date="2024-11" db="EMBL/GenBank/DDBJ databases">
        <title>Chromosome-level genome assembly of the freshwater bivalve Anodonta woodiana.</title>
        <authorList>
            <person name="Chen X."/>
        </authorList>
    </citation>
    <scope>NUCLEOTIDE SEQUENCE [LARGE SCALE GENOMIC DNA]</scope>
    <source>
        <strain evidence="4">MN2024</strain>
        <tissue evidence="4">Gills</tissue>
    </source>
</reference>
<protein>
    <recommendedName>
        <fullName evidence="6">Erythroid differentiation-related factor 1</fullName>
    </recommendedName>
</protein>
<feature type="domain" description="EDRF1 TPR repeats region" evidence="2">
    <location>
        <begin position="751"/>
        <end position="1142"/>
    </location>
</feature>
<keyword evidence="5" id="KW-1185">Reference proteome</keyword>
<dbReference type="EMBL" id="JBJQND010000010">
    <property type="protein sequence ID" value="KAL3863890.1"/>
    <property type="molecule type" value="Genomic_DNA"/>
</dbReference>
<evidence type="ECO:0000313" key="5">
    <source>
        <dbReference type="Proteomes" id="UP001634394"/>
    </source>
</evidence>
<name>A0ABD3VU48_SINWO</name>
<dbReference type="Proteomes" id="UP001634394">
    <property type="component" value="Unassembled WGS sequence"/>
</dbReference>
<dbReference type="Pfam" id="PF23723">
    <property type="entry name" value="TPR_EDRF1"/>
    <property type="match status" value="1"/>
</dbReference>
<feature type="compositionally biased region" description="Acidic residues" evidence="1">
    <location>
        <begin position="457"/>
        <end position="466"/>
    </location>
</feature>
<feature type="domain" description="EDRF1 N-terminal" evidence="3">
    <location>
        <begin position="231"/>
        <end position="473"/>
    </location>
</feature>
<feature type="region of interest" description="Disordered" evidence="1">
    <location>
        <begin position="452"/>
        <end position="484"/>
    </location>
</feature>
<dbReference type="Pfam" id="PF23788">
    <property type="entry name" value="EDRF1_N"/>
    <property type="match status" value="1"/>
</dbReference>
<proteinExistence type="predicted"/>
<evidence type="ECO:0000313" key="4">
    <source>
        <dbReference type="EMBL" id="KAL3863890.1"/>
    </source>
</evidence>
<evidence type="ECO:0008006" key="6">
    <source>
        <dbReference type="Google" id="ProtNLM"/>
    </source>
</evidence>
<sequence length="1160" mass="134085">MMDSSETKSKTNSNEMVPVKYGPHIDVHSEAEVLQGSVHVLAQFAPLQLNTDLNIPPSNWLRSTTEVQQYVHNSSRRPTQFSSIQMAFKCPDVIGDVDVISSAENIKKLLKIPFGKTHVSLMVHKIGKSLLIDDFDIHKHLFRQAQANWKWLEDFFLNQMMCVPRGSSRENLHNIGVPRESKSRNSLQDRNMYSKFLYHSVRNEAQSQALQRNDEQQEPLVLSESHSEEEPDRNSPPREILWTFEDIRMLIGTDLPIFCKDSYYVSLRLRDMRTPINVLTGLDYWLDNLMCNVPELAMCFHLNGFVKKYDVIKTEDIPNLPKSSFNPQVVVDIAKNILSFLKTNATKEGHTYWLYKGVNDDVVKLYDLTTLCSDTQGAQDENPFTVPIGMLLFRVARNMWQNQGKRKDATIRTLLESCLFLLNKEIYSEVCALASYMLSDLYIPDSAMQNGWMANPGEDESDDDESVSSFQEENQSNPGPTTEVEVDHLCNKYHQDHCHQLSTIRPITSNIDERCHESLTYIHKGLVCFDLHNAKKKRMESHIVEEQARCNKDEAIPLHYEPLQKKHSVSSEPEDLYIAECKEVVQMCTDDSSRSADWHDVKAKLIRKAAITFYTVAKMTASQNKLRERLRLLKNAFICFCGFRKLLPEKAKENTELMIQILELSADTVLLITKSAQNKEDFDRTLDEISEEESEIVECAMKELDEDEPEFLFEITADKEKNLNSCIMCYQHCIGLAQSIGKGRQDIIRSLMKRLGNAQNEMGVWYMLQAQKLLQSEDVIQHTEEIEKLWKKSSNMIQQGILTFERAADVVNQALLHCNMGRLMRLCALTITSISHCESNPEFSNQERHYFQQAKESYQRALSLLKSDHSQSCGEIADSVNWELSTTYFNMATLMQDYAPLTRHQQEDVEKEVIDLMNKSLNLCACKTEPSLPKHAMYIYRTAIINHRLGSLFNNSLRNQSSEQKRKYHRQLAEQHYERSLKQFKSVDSYTEVHRVQLERVALLDFWLTSQQSPRSRLRTLLLMLNLIGDCQEIIGFLSNLEDEGEVSEEEKDANSGDSKIMEEMKTMTNITESKLQFVLLHLVKWYNSVNKKSKRESAYLEEVKKLYLQSLKWDKSEDILPPFARLRKHWSFLLTLLADVKKFYLKVAQTDHDLHLPVS</sequence>
<feature type="region of interest" description="Disordered" evidence="1">
    <location>
        <begin position="208"/>
        <end position="237"/>
    </location>
</feature>
<organism evidence="4 5">
    <name type="scientific">Sinanodonta woodiana</name>
    <name type="common">Chinese pond mussel</name>
    <name type="synonym">Anodonta woodiana</name>
    <dbReference type="NCBI Taxonomy" id="1069815"/>
    <lineage>
        <taxon>Eukaryota</taxon>
        <taxon>Metazoa</taxon>
        <taxon>Spiralia</taxon>
        <taxon>Lophotrochozoa</taxon>
        <taxon>Mollusca</taxon>
        <taxon>Bivalvia</taxon>
        <taxon>Autobranchia</taxon>
        <taxon>Heteroconchia</taxon>
        <taxon>Palaeoheterodonta</taxon>
        <taxon>Unionida</taxon>
        <taxon>Unionoidea</taxon>
        <taxon>Unionidae</taxon>
        <taxon>Unioninae</taxon>
        <taxon>Sinanodonta</taxon>
    </lineage>
</organism>
<gene>
    <name evidence="4" type="ORF">ACJMK2_005617</name>
</gene>
<dbReference type="InterPro" id="IPR056582">
    <property type="entry name" value="EDRF1_N"/>
</dbReference>
<dbReference type="PANTHER" id="PTHR15000">
    <property type="entry name" value="ERYTHROID DIFFERENTIATION-RELATED FACTOR 1"/>
    <property type="match status" value="1"/>
</dbReference>
<evidence type="ECO:0000259" key="3">
    <source>
        <dbReference type="Pfam" id="PF23788"/>
    </source>
</evidence>
<evidence type="ECO:0000259" key="2">
    <source>
        <dbReference type="Pfam" id="PF23723"/>
    </source>
</evidence>
<dbReference type="AlphaFoldDB" id="A0ABD3VU48"/>
<feature type="compositionally biased region" description="Basic and acidic residues" evidence="1">
    <location>
        <begin position="225"/>
        <end position="236"/>
    </location>
</feature>
<dbReference type="PANTHER" id="PTHR15000:SF1">
    <property type="entry name" value="ERYTHROID DIFFERENTIATION-RELATED FACTOR 1"/>
    <property type="match status" value="1"/>
</dbReference>
<evidence type="ECO:0000256" key="1">
    <source>
        <dbReference type="SAM" id="MobiDB-lite"/>
    </source>
</evidence>